<feature type="compositionally biased region" description="Basic and acidic residues" evidence="16">
    <location>
        <begin position="1327"/>
        <end position="1336"/>
    </location>
</feature>
<dbReference type="CDD" id="cd00064">
    <property type="entry name" value="FU"/>
    <property type="match status" value="3"/>
</dbReference>
<dbReference type="Gene3D" id="2.10.220.10">
    <property type="entry name" value="Hormone Receptor, Insulin-like Growth Factor Receptor 1, Chain A, domain 2"/>
    <property type="match status" value="4"/>
</dbReference>
<dbReference type="GO" id="GO:0005524">
    <property type="term" value="F:ATP binding"/>
    <property type="evidence" value="ECO:0007669"/>
    <property type="project" value="UniProtKB-UniRule"/>
</dbReference>
<feature type="signal peptide" evidence="18">
    <location>
        <begin position="1"/>
        <end position="21"/>
    </location>
</feature>
<keyword evidence="11" id="KW-0829">Tyrosine-protein kinase</keyword>
<feature type="chain" id="PRO_5041329142" description="receptor protein-tyrosine kinase" evidence="18">
    <location>
        <begin position="22"/>
        <end position="1357"/>
    </location>
</feature>
<keyword evidence="8 15" id="KW-0067">ATP-binding</keyword>
<dbReference type="FunFam" id="1.10.510.10:FF:000027">
    <property type="entry name" value="Receptor protein-tyrosine kinase"/>
    <property type="match status" value="1"/>
</dbReference>
<dbReference type="Proteomes" id="UP001175271">
    <property type="component" value="Unassembled WGS sequence"/>
</dbReference>
<dbReference type="InterPro" id="IPR050122">
    <property type="entry name" value="RTK"/>
</dbReference>
<evidence type="ECO:0000256" key="11">
    <source>
        <dbReference type="ARBA" id="ARBA00023137"/>
    </source>
</evidence>
<evidence type="ECO:0000256" key="5">
    <source>
        <dbReference type="ARBA" id="ARBA00022692"/>
    </source>
</evidence>
<keyword evidence="12" id="KW-0675">Receptor</keyword>
<dbReference type="Gene3D" id="3.80.20.20">
    <property type="entry name" value="Receptor L-domain"/>
    <property type="match status" value="2"/>
</dbReference>
<dbReference type="PANTHER" id="PTHR24416:SF566">
    <property type="entry name" value="EPIDERMAL GROWTH FACTOR RECEPTOR"/>
    <property type="match status" value="1"/>
</dbReference>
<dbReference type="InterPro" id="IPR032778">
    <property type="entry name" value="GF_recep_IV"/>
</dbReference>
<dbReference type="GO" id="GO:0022008">
    <property type="term" value="P:neurogenesis"/>
    <property type="evidence" value="ECO:0007669"/>
    <property type="project" value="TreeGrafter"/>
</dbReference>
<organism evidence="20 21">
    <name type="scientific">Steinernema hermaphroditum</name>
    <dbReference type="NCBI Taxonomy" id="289476"/>
    <lineage>
        <taxon>Eukaryota</taxon>
        <taxon>Metazoa</taxon>
        <taxon>Ecdysozoa</taxon>
        <taxon>Nematoda</taxon>
        <taxon>Chromadorea</taxon>
        <taxon>Rhabditida</taxon>
        <taxon>Tylenchina</taxon>
        <taxon>Panagrolaimomorpha</taxon>
        <taxon>Strongyloidoidea</taxon>
        <taxon>Steinernematidae</taxon>
        <taxon>Steinernema</taxon>
    </lineage>
</organism>
<dbReference type="InterPro" id="IPR009030">
    <property type="entry name" value="Growth_fac_rcpt_cys_sf"/>
</dbReference>
<name>A0AA39IJ98_9BILA</name>
<comment type="caution">
    <text evidence="20">The sequence shown here is derived from an EMBL/GenBank/DDBJ whole genome shotgun (WGS) entry which is preliminary data.</text>
</comment>
<keyword evidence="5 17" id="KW-0812">Transmembrane</keyword>
<feature type="compositionally biased region" description="Low complexity" evidence="16">
    <location>
        <begin position="1239"/>
        <end position="1253"/>
    </location>
</feature>
<evidence type="ECO:0000259" key="19">
    <source>
        <dbReference type="PROSITE" id="PS50011"/>
    </source>
</evidence>
<dbReference type="SUPFAM" id="SSF56112">
    <property type="entry name" value="Protein kinase-like (PK-like)"/>
    <property type="match status" value="1"/>
</dbReference>
<dbReference type="Pfam" id="PF01030">
    <property type="entry name" value="Recep_L_domain"/>
    <property type="match status" value="2"/>
</dbReference>
<dbReference type="Pfam" id="PF00757">
    <property type="entry name" value="Furin-like"/>
    <property type="match status" value="1"/>
</dbReference>
<feature type="compositionally biased region" description="Polar residues" evidence="16">
    <location>
        <begin position="1339"/>
        <end position="1357"/>
    </location>
</feature>
<dbReference type="SUPFAM" id="SSF57184">
    <property type="entry name" value="Growth factor receptor domain"/>
    <property type="match status" value="3"/>
</dbReference>
<dbReference type="InterPro" id="IPR001245">
    <property type="entry name" value="Ser-Thr/Tyr_kinase_cat_dom"/>
</dbReference>
<evidence type="ECO:0000256" key="6">
    <source>
        <dbReference type="ARBA" id="ARBA00022741"/>
    </source>
</evidence>
<dbReference type="Pfam" id="PF07714">
    <property type="entry name" value="PK_Tyr_Ser-Thr"/>
    <property type="match status" value="1"/>
</dbReference>
<dbReference type="GO" id="GO:0008284">
    <property type="term" value="P:positive regulation of cell population proliferation"/>
    <property type="evidence" value="ECO:0007669"/>
    <property type="project" value="TreeGrafter"/>
</dbReference>
<dbReference type="SMART" id="SM00219">
    <property type="entry name" value="TyrKc"/>
    <property type="match status" value="1"/>
</dbReference>
<keyword evidence="10 17" id="KW-0472">Membrane</keyword>
<dbReference type="InterPro" id="IPR036941">
    <property type="entry name" value="Rcpt_L-dom_sf"/>
</dbReference>
<dbReference type="InterPro" id="IPR011009">
    <property type="entry name" value="Kinase-like_dom_sf"/>
</dbReference>
<dbReference type="PROSITE" id="PS50011">
    <property type="entry name" value="PROTEIN_KINASE_DOM"/>
    <property type="match status" value="1"/>
</dbReference>
<evidence type="ECO:0000256" key="7">
    <source>
        <dbReference type="ARBA" id="ARBA00022777"/>
    </source>
</evidence>
<evidence type="ECO:0000256" key="4">
    <source>
        <dbReference type="ARBA" id="ARBA00022679"/>
    </source>
</evidence>
<evidence type="ECO:0000256" key="2">
    <source>
        <dbReference type="ARBA" id="ARBA00011902"/>
    </source>
</evidence>
<dbReference type="GO" id="GO:0043066">
    <property type="term" value="P:negative regulation of apoptotic process"/>
    <property type="evidence" value="ECO:0007669"/>
    <property type="project" value="TreeGrafter"/>
</dbReference>
<sequence>MRAARCALLLLVFAVAEVVAAKSKYFATTRPRESSPAQPYRKLCSGTLNGRSTTVTWSQDRHVRLEQLRRQYINCTVVYGSLELTHIEVDTNNATGELDFDSVDLSFLQNIEEITGYLLIYSNAVEAIALPRLKVVWGDEKFEGAGVQIINNANLRFVSMPSFRSLETGTFNVSGNPHLCHFRDRVAFEEILGHDLNERLSIEDRPANLRFLPNFHFCDAEPPTNCSDDCGDHCWGPKEDECQIVYRSICPTRCDSGMCFMQNGETKCCDRSCAGGCYGEGKRECTACANFLQDDECVDQCNGLTKYDRIKGITVEHDRKRYTYDRYCVEKCPEETLIQGDHCVVHCSPGYSHDPEKNTRECEKCDGVCPKKCTLDKPLDALWFQNPENRDCTVIDGFLQIMTHVFGNHSDNDMRAIPALTDEDLATLQSVKVITEFVYISSGDNSPHDLSFLKNLEVIEGRRLLNQRHALVVASNTNLRELQLQKLRWIRKGDVLVNGNEWLCFADSVPLEEVLRVNGSVKVANNRDPRHCEERGLVCAASCEPRLGCWGEGPSMCVACRHFKKHGECVGHCPIEGFYTNSTARECLACHEQCEACSGPGDTGCLRCRNASMRVGERTRCVAECPKSHYRSGAICLPCAESCYENGCTGPGAFAGAGGCNLCKYAFRLDNVTAQFQCIMALEDPLEVCRDNNLTNYYLSGGASLADQYVCERCNSECLSCRQFGDLVEKSECHCRHFELRSNVASEKTRCVSDCGPGSRIEVNRTMERAGVCRRCHQLCDQKRSCSGPFEADCDACEFAGVEDAYGTLKCLPECPPELPYPDEGVCREVDPRWEEQKRRQAMYLWIAAILVATVLVCGVLGYYAKKNRRLYKQELEANPPSIPPQDPFDPSDEPNMSRLIIIPGENLTRFSEKLGEGAFGVVFKGYLYPKGKSSGKVPVAIKYLKTITHDGSAEKEMLEEAGLMASMHHKHLLKIAGICLVDGVSIVTPYRIYGCLLEFLRKHQKNLFARDLLLYCYQIADAMEYLHQNKMVHRDLAARNVLVKRPNYVEVTDFGLAKMLKKDEESVEVSGKVAPKWLALECFEKKAFNEQTDVWAFGVTCWEVLTKGCVPYKNMSVDAMRSFLEDGNRLETPNNVSQQLYSLLLLCWLTHPKTRPSFSQLKTKLEEFCRQPNRYLKDVSPKDVAQSARDMQRILESYNDSFVVGASDDEPIIDPNFYGASSFDDSPQGTPPSPSKPLLPRTGRLRSSGSTRYDTDPVYKGRPGALRVGIDDGNYMTPISCCQKGATNFYTPVIVDETGRTELSPAYYNEPATSGDAKPLYENAPEETHSYENAEMRTVSNPSYVTDPVSQKETTL</sequence>
<protein>
    <recommendedName>
        <fullName evidence="2">receptor protein-tyrosine kinase</fullName>
        <ecNumber evidence="2">2.7.10.1</ecNumber>
    </recommendedName>
</protein>
<evidence type="ECO:0000256" key="18">
    <source>
        <dbReference type="SAM" id="SignalP"/>
    </source>
</evidence>
<evidence type="ECO:0000256" key="10">
    <source>
        <dbReference type="ARBA" id="ARBA00023136"/>
    </source>
</evidence>
<evidence type="ECO:0000256" key="14">
    <source>
        <dbReference type="ARBA" id="ARBA00051243"/>
    </source>
</evidence>
<dbReference type="GO" id="GO:0004714">
    <property type="term" value="F:transmembrane receptor protein tyrosine kinase activity"/>
    <property type="evidence" value="ECO:0007669"/>
    <property type="project" value="UniProtKB-EC"/>
</dbReference>
<dbReference type="SMART" id="SM00261">
    <property type="entry name" value="FU"/>
    <property type="match status" value="6"/>
</dbReference>
<dbReference type="InterPro" id="IPR000719">
    <property type="entry name" value="Prot_kinase_dom"/>
</dbReference>
<feature type="binding site" evidence="15">
    <location>
        <position position="943"/>
    </location>
    <ligand>
        <name>ATP</name>
        <dbReference type="ChEBI" id="CHEBI:30616"/>
    </ligand>
</feature>
<dbReference type="InterPro" id="IPR006212">
    <property type="entry name" value="Furin_repeat"/>
</dbReference>
<evidence type="ECO:0000256" key="8">
    <source>
        <dbReference type="ARBA" id="ARBA00022840"/>
    </source>
</evidence>
<keyword evidence="9 17" id="KW-1133">Transmembrane helix</keyword>
<dbReference type="InterPro" id="IPR017441">
    <property type="entry name" value="Protein_kinase_ATP_BS"/>
</dbReference>
<dbReference type="InterPro" id="IPR020635">
    <property type="entry name" value="Tyr_kinase_cat_dom"/>
</dbReference>
<dbReference type="EC" id="2.7.10.1" evidence="2"/>
<dbReference type="Gene3D" id="3.30.200.20">
    <property type="entry name" value="Phosphorylase Kinase, domain 1"/>
    <property type="match status" value="1"/>
</dbReference>
<dbReference type="PANTHER" id="PTHR24416">
    <property type="entry name" value="TYROSINE-PROTEIN KINASE RECEPTOR"/>
    <property type="match status" value="1"/>
</dbReference>
<feature type="transmembrane region" description="Helical" evidence="17">
    <location>
        <begin position="843"/>
        <end position="865"/>
    </location>
</feature>
<keyword evidence="21" id="KW-1185">Reference proteome</keyword>
<dbReference type="EMBL" id="JAUCMV010000001">
    <property type="protein sequence ID" value="KAK0425362.1"/>
    <property type="molecule type" value="Genomic_DNA"/>
</dbReference>
<keyword evidence="18" id="KW-0732">Signal</keyword>
<reference evidence="20" key="1">
    <citation type="submission" date="2023-06" db="EMBL/GenBank/DDBJ databases">
        <title>Genomic analysis of the entomopathogenic nematode Steinernema hermaphroditum.</title>
        <authorList>
            <person name="Schwarz E.M."/>
            <person name="Heppert J.K."/>
            <person name="Baniya A."/>
            <person name="Schwartz H.T."/>
            <person name="Tan C.-H."/>
            <person name="Antoshechkin I."/>
            <person name="Sternberg P.W."/>
            <person name="Goodrich-Blair H."/>
            <person name="Dillman A.R."/>
        </authorList>
    </citation>
    <scope>NUCLEOTIDE SEQUENCE</scope>
    <source>
        <strain evidence="20">PS9179</strain>
        <tissue evidence="20">Whole animal</tissue>
    </source>
</reference>
<feature type="region of interest" description="Disordered" evidence="16">
    <location>
        <begin position="1306"/>
        <end position="1357"/>
    </location>
</feature>
<evidence type="ECO:0000256" key="1">
    <source>
        <dbReference type="ARBA" id="ARBA00004479"/>
    </source>
</evidence>
<feature type="domain" description="Protein kinase" evidence="19">
    <location>
        <begin position="909"/>
        <end position="1177"/>
    </location>
</feature>
<dbReference type="InterPro" id="IPR006211">
    <property type="entry name" value="Furin-like_Cys-rich_dom"/>
</dbReference>
<dbReference type="InterPro" id="IPR008266">
    <property type="entry name" value="Tyr_kinase_AS"/>
</dbReference>
<keyword evidence="3" id="KW-0597">Phosphoprotein</keyword>
<proteinExistence type="predicted"/>
<keyword evidence="4" id="KW-0808">Transferase</keyword>
<evidence type="ECO:0000256" key="13">
    <source>
        <dbReference type="ARBA" id="ARBA00023180"/>
    </source>
</evidence>
<comment type="subcellular location">
    <subcellularLocation>
        <location evidence="1">Membrane</location>
        <topology evidence="1">Single-pass type I membrane protein</topology>
    </subcellularLocation>
</comment>
<evidence type="ECO:0000313" key="21">
    <source>
        <dbReference type="Proteomes" id="UP001175271"/>
    </source>
</evidence>
<dbReference type="Gene3D" id="1.10.510.10">
    <property type="entry name" value="Transferase(Phosphotransferase) domain 1"/>
    <property type="match status" value="1"/>
</dbReference>
<feature type="region of interest" description="Disordered" evidence="16">
    <location>
        <begin position="1216"/>
        <end position="1261"/>
    </location>
</feature>
<comment type="catalytic activity">
    <reaction evidence="14">
        <text>L-tyrosyl-[protein] + ATP = O-phospho-L-tyrosyl-[protein] + ADP + H(+)</text>
        <dbReference type="Rhea" id="RHEA:10596"/>
        <dbReference type="Rhea" id="RHEA-COMP:10136"/>
        <dbReference type="Rhea" id="RHEA-COMP:20101"/>
        <dbReference type="ChEBI" id="CHEBI:15378"/>
        <dbReference type="ChEBI" id="CHEBI:30616"/>
        <dbReference type="ChEBI" id="CHEBI:46858"/>
        <dbReference type="ChEBI" id="CHEBI:61978"/>
        <dbReference type="ChEBI" id="CHEBI:456216"/>
        <dbReference type="EC" id="2.7.10.1"/>
    </reaction>
</comment>
<dbReference type="GO" id="GO:0043235">
    <property type="term" value="C:receptor complex"/>
    <property type="evidence" value="ECO:0007669"/>
    <property type="project" value="TreeGrafter"/>
</dbReference>
<evidence type="ECO:0000256" key="15">
    <source>
        <dbReference type="PROSITE-ProRule" id="PRU10141"/>
    </source>
</evidence>
<evidence type="ECO:0000256" key="3">
    <source>
        <dbReference type="ARBA" id="ARBA00022553"/>
    </source>
</evidence>
<keyword evidence="13" id="KW-0325">Glycoprotein</keyword>
<evidence type="ECO:0000313" key="20">
    <source>
        <dbReference type="EMBL" id="KAK0425362.1"/>
    </source>
</evidence>
<evidence type="ECO:0000256" key="12">
    <source>
        <dbReference type="ARBA" id="ARBA00023170"/>
    </source>
</evidence>
<evidence type="ECO:0000256" key="16">
    <source>
        <dbReference type="SAM" id="MobiDB-lite"/>
    </source>
</evidence>
<dbReference type="PROSITE" id="PS00109">
    <property type="entry name" value="PROTEIN_KINASE_TYR"/>
    <property type="match status" value="1"/>
</dbReference>
<gene>
    <name evidence="20" type="ORF">QR680_009161</name>
</gene>
<keyword evidence="6 15" id="KW-0547">Nucleotide-binding</keyword>
<accession>A0AA39IJ98</accession>
<dbReference type="InterPro" id="IPR000494">
    <property type="entry name" value="Rcpt_L-dom"/>
</dbReference>
<dbReference type="PROSITE" id="PS00107">
    <property type="entry name" value="PROTEIN_KINASE_ATP"/>
    <property type="match status" value="1"/>
</dbReference>
<keyword evidence="7" id="KW-0418">Kinase</keyword>
<dbReference type="GO" id="GO:0038127">
    <property type="term" value="P:ERBB signaling pathway"/>
    <property type="evidence" value="ECO:0007669"/>
    <property type="project" value="UniProtKB-ARBA"/>
</dbReference>
<dbReference type="GO" id="GO:0009925">
    <property type="term" value="C:basal plasma membrane"/>
    <property type="evidence" value="ECO:0007669"/>
    <property type="project" value="TreeGrafter"/>
</dbReference>
<dbReference type="Pfam" id="PF14843">
    <property type="entry name" value="GF_recep_IV"/>
    <property type="match status" value="1"/>
</dbReference>
<evidence type="ECO:0000256" key="17">
    <source>
        <dbReference type="SAM" id="Phobius"/>
    </source>
</evidence>
<feature type="transmembrane region" description="Helical" evidence="17">
    <location>
        <begin position="973"/>
        <end position="994"/>
    </location>
</feature>
<dbReference type="SUPFAM" id="SSF52058">
    <property type="entry name" value="L domain-like"/>
    <property type="match status" value="2"/>
</dbReference>
<evidence type="ECO:0000256" key="9">
    <source>
        <dbReference type="ARBA" id="ARBA00022989"/>
    </source>
</evidence>
<dbReference type="PRINTS" id="PR00109">
    <property type="entry name" value="TYRKINASE"/>
</dbReference>